<dbReference type="Pfam" id="PF17920">
    <property type="entry name" value="TetR_C_16"/>
    <property type="match status" value="1"/>
</dbReference>
<reference evidence="4 5" key="1">
    <citation type="submission" date="2019-06" db="EMBL/GenBank/DDBJ databases">
        <title>Rhodococcus spaelei sp. nov., isolated from a cave.</title>
        <authorList>
            <person name="Lee S.D."/>
        </authorList>
    </citation>
    <scope>NUCLEOTIDE SEQUENCE [LARGE SCALE GENOMIC DNA]</scope>
    <source>
        <strain evidence="4 5">C9-5</strain>
    </source>
</reference>
<gene>
    <name evidence="4" type="ORF">FK531_10505</name>
</gene>
<dbReference type="InterPro" id="IPR041678">
    <property type="entry name" value="TetR_C_16"/>
</dbReference>
<evidence type="ECO:0000313" key="4">
    <source>
        <dbReference type="EMBL" id="TQF69181.1"/>
    </source>
</evidence>
<dbReference type="InterPro" id="IPR001647">
    <property type="entry name" value="HTH_TetR"/>
</dbReference>
<dbReference type="InterPro" id="IPR050109">
    <property type="entry name" value="HTH-type_TetR-like_transc_reg"/>
</dbReference>
<feature type="DNA-binding region" description="H-T-H motif" evidence="2">
    <location>
        <begin position="37"/>
        <end position="56"/>
    </location>
</feature>
<feature type="domain" description="HTH tetR-type" evidence="3">
    <location>
        <begin position="14"/>
        <end position="74"/>
    </location>
</feature>
<name>A0A541BA14_9NOCA</name>
<dbReference type="Gene3D" id="1.10.10.60">
    <property type="entry name" value="Homeodomain-like"/>
    <property type="match status" value="1"/>
</dbReference>
<keyword evidence="1 2" id="KW-0238">DNA-binding</keyword>
<dbReference type="EMBL" id="VIGH01000004">
    <property type="protein sequence ID" value="TQF69181.1"/>
    <property type="molecule type" value="Genomic_DNA"/>
</dbReference>
<proteinExistence type="predicted"/>
<dbReference type="InterPro" id="IPR009057">
    <property type="entry name" value="Homeodomain-like_sf"/>
</dbReference>
<dbReference type="RefSeq" id="WP_142098900.1">
    <property type="nucleotide sequence ID" value="NZ_VIGH01000004.1"/>
</dbReference>
<dbReference type="PANTHER" id="PTHR30055:SF235">
    <property type="entry name" value="TRANSCRIPTIONAL REGULATORY PROTEIN"/>
    <property type="match status" value="1"/>
</dbReference>
<dbReference type="SUPFAM" id="SSF48498">
    <property type="entry name" value="Tetracyclin repressor-like, C-terminal domain"/>
    <property type="match status" value="1"/>
</dbReference>
<evidence type="ECO:0000256" key="2">
    <source>
        <dbReference type="PROSITE-ProRule" id="PRU00335"/>
    </source>
</evidence>
<dbReference type="InterPro" id="IPR036271">
    <property type="entry name" value="Tet_transcr_reg_TetR-rel_C_sf"/>
</dbReference>
<dbReference type="GO" id="GO:0003700">
    <property type="term" value="F:DNA-binding transcription factor activity"/>
    <property type="evidence" value="ECO:0007669"/>
    <property type="project" value="TreeGrafter"/>
</dbReference>
<evidence type="ECO:0000256" key="1">
    <source>
        <dbReference type="ARBA" id="ARBA00023125"/>
    </source>
</evidence>
<dbReference type="PANTHER" id="PTHR30055">
    <property type="entry name" value="HTH-TYPE TRANSCRIPTIONAL REGULATOR RUTR"/>
    <property type="match status" value="1"/>
</dbReference>
<dbReference type="AlphaFoldDB" id="A0A541BA14"/>
<dbReference type="SUPFAM" id="SSF46689">
    <property type="entry name" value="Homeodomain-like"/>
    <property type="match status" value="1"/>
</dbReference>
<dbReference type="PROSITE" id="PS50977">
    <property type="entry name" value="HTH_TETR_2"/>
    <property type="match status" value="1"/>
</dbReference>
<dbReference type="Pfam" id="PF00440">
    <property type="entry name" value="TetR_N"/>
    <property type="match status" value="1"/>
</dbReference>
<dbReference type="GO" id="GO:0000976">
    <property type="term" value="F:transcription cis-regulatory region binding"/>
    <property type="evidence" value="ECO:0007669"/>
    <property type="project" value="TreeGrafter"/>
</dbReference>
<accession>A0A541BA14</accession>
<keyword evidence="5" id="KW-1185">Reference proteome</keyword>
<evidence type="ECO:0000313" key="5">
    <source>
        <dbReference type="Proteomes" id="UP000316256"/>
    </source>
</evidence>
<dbReference type="Proteomes" id="UP000316256">
    <property type="component" value="Unassembled WGS sequence"/>
</dbReference>
<evidence type="ECO:0000259" key="3">
    <source>
        <dbReference type="PROSITE" id="PS50977"/>
    </source>
</evidence>
<dbReference type="Gene3D" id="1.10.357.10">
    <property type="entry name" value="Tetracycline Repressor, domain 2"/>
    <property type="match status" value="1"/>
</dbReference>
<dbReference type="OrthoDB" id="3210235at2"/>
<protein>
    <submittedName>
        <fullName evidence="4">TetR/AcrR family transcriptional regulator</fullName>
    </submittedName>
</protein>
<dbReference type="PRINTS" id="PR00455">
    <property type="entry name" value="HTHTETR"/>
</dbReference>
<sequence>MVVGRRSGRRPGKRDTRDEILDAARQAFAQSGYDATTIRAVAESAGVDSALVHHYFGTKEKLFLATMDAPVDPRRYAEKVIDGPRDQLAERLLHTVLALWDSPKGSAAIALVRSSIAHEWSAKLLREFLLKRALQPIVESVEPDPDLARWRTNLAATQLMGLLSMRYLLALEPLASAPHGQIVELIGPNLQRYLTGELGES</sequence>
<organism evidence="4 5">
    <name type="scientific">Rhodococcus spelaei</name>
    <dbReference type="NCBI Taxonomy" id="2546320"/>
    <lineage>
        <taxon>Bacteria</taxon>
        <taxon>Bacillati</taxon>
        <taxon>Actinomycetota</taxon>
        <taxon>Actinomycetes</taxon>
        <taxon>Mycobacteriales</taxon>
        <taxon>Nocardiaceae</taxon>
        <taxon>Rhodococcus</taxon>
    </lineage>
</organism>
<comment type="caution">
    <text evidence="4">The sequence shown here is derived from an EMBL/GenBank/DDBJ whole genome shotgun (WGS) entry which is preliminary data.</text>
</comment>